<dbReference type="SUPFAM" id="SSF52821">
    <property type="entry name" value="Rhodanese/Cell cycle control phosphatase"/>
    <property type="match status" value="2"/>
</dbReference>
<dbReference type="OrthoDB" id="9800872at2"/>
<keyword evidence="3" id="KW-0808">Transferase</keyword>
<dbReference type="EC" id="2.8.1.1" evidence="3"/>
<name>A0A1F2PGI5_9FIRM</name>
<keyword evidence="1" id="KW-0732">Signal</keyword>
<dbReference type="PANTHER" id="PTHR43031">
    <property type="entry name" value="FAD-DEPENDENT OXIDOREDUCTASE"/>
    <property type="match status" value="1"/>
</dbReference>
<protein>
    <submittedName>
        <fullName evidence="3">Thiosulfate sulfurtransferase PspE</fullName>
        <ecNumber evidence="3">2.8.1.1</ecNumber>
    </submittedName>
</protein>
<dbReference type="InterPro" id="IPR036873">
    <property type="entry name" value="Rhodanese-like_dom_sf"/>
</dbReference>
<evidence type="ECO:0000313" key="3">
    <source>
        <dbReference type="EMBL" id="OFV70440.1"/>
    </source>
</evidence>
<sequence length="309" mass="32682">MLKRSRVLVLLVLLSTMIFVSACSTGTAQTGGKTEADPVVTAVNEYFASMPEDIYKIDQVAFVDKVKAGEAMTIIDIRSADAYAQGHIKGALSMPWGPNLAENLTKIPADKPVMIYCVTGQTAGQTVALLNIAGFDTKSVNLGWNLGISKVEGVDAVIETTPNAFDDAVKTEIDPAIQEAVVAYYAGLTDVKDTKFANYKITEDDAKAALDAKDATITFLDVRKAEDFAKGHIEGAVNIPFGKGMETQFGTLPTDKTIIVYCYTGQTAGQTVAGLRLLGYDAVSLNSGAGTAATGTAGWTNKGYPLVTN</sequence>
<dbReference type="SMART" id="SM00450">
    <property type="entry name" value="RHOD"/>
    <property type="match status" value="2"/>
</dbReference>
<proteinExistence type="predicted"/>
<accession>A0A1F2PGI5</accession>
<dbReference type="EMBL" id="LKEU01000031">
    <property type="protein sequence ID" value="OFV70440.1"/>
    <property type="molecule type" value="Genomic_DNA"/>
</dbReference>
<dbReference type="AlphaFoldDB" id="A0A1F2PGI5"/>
<dbReference type="RefSeq" id="WP_070371501.1">
    <property type="nucleotide sequence ID" value="NZ_LKEU01000031.1"/>
</dbReference>
<evidence type="ECO:0000256" key="1">
    <source>
        <dbReference type="SAM" id="SignalP"/>
    </source>
</evidence>
<dbReference type="GO" id="GO:0004792">
    <property type="term" value="F:thiosulfate-cyanide sulfurtransferase activity"/>
    <property type="evidence" value="ECO:0007669"/>
    <property type="project" value="UniProtKB-EC"/>
</dbReference>
<dbReference type="Pfam" id="PF00581">
    <property type="entry name" value="Rhodanese"/>
    <property type="match status" value="2"/>
</dbReference>
<feature type="domain" description="Rhodanese" evidence="2">
    <location>
        <begin position="68"/>
        <end position="156"/>
    </location>
</feature>
<comment type="caution">
    <text evidence="3">The sequence shown here is derived from an EMBL/GenBank/DDBJ whole genome shotgun (WGS) entry which is preliminary data.</text>
</comment>
<dbReference type="STRING" id="52694.ACWI_22210"/>
<organism evidence="3 4">
    <name type="scientific">Acetobacterium wieringae</name>
    <dbReference type="NCBI Taxonomy" id="52694"/>
    <lineage>
        <taxon>Bacteria</taxon>
        <taxon>Bacillati</taxon>
        <taxon>Bacillota</taxon>
        <taxon>Clostridia</taxon>
        <taxon>Eubacteriales</taxon>
        <taxon>Eubacteriaceae</taxon>
        <taxon>Acetobacterium</taxon>
    </lineage>
</organism>
<feature type="signal peptide" evidence="1">
    <location>
        <begin position="1"/>
        <end position="22"/>
    </location>
</feature>
<gene>
    <name evidence="3" type="primary">pspE_3</name>
    <name evidence="3" type="ORF">ACWI_22210</name>
</gene>
<dbReference type="Gene3D" id="3.40.250.10">
    <property type="entry name" value="Rhodanese-like domain"/>
    <property type="match status" value="2"/>
</dbReference>
<dbReference type="PROSITE" id="PS50206">
    <property type="entry name" value="RHODANESE_3"/>
    <property type="match status" value="2"/>
</dbReference>
<dbReference type="InterPro" id="IPR050229">
    <property type="entry name" value="GlpE_sulfurtransferase"/>
</dbReference>
<dbReference type="PANTHER" id="PTHR43031:SF16">
    <property type="entry name" value="OXIDOREDUCTASE"/>
    <property type="match status" value="1"/>
</dbReference>
<evidence type="ECO:0000313" key="4">
    <source>
        <dbReference type="Proteomes" id="UP000176244"/>
    </source>
</evidence>
<dbReference type="PROSITE" id="PS51257">
    <property type="entry name" value="PROKAR_LIPOPROTEIN"/>
    <property type="match status" value="1"/>
</dbReference>
<dbReference type="CDD" id="cd00158">
    <property type="entry name" value="RHOD"/>
    <property type="match status" value="2"/>
</dbReference>
<dbReference type="Proteomes" id="UP000176244">
    <property type="component" value="Unassembled WGS sequence"/>
</dbReference>
<dbReference type="InterPro" id="IPR001763">
    <property type="entry name" value="Rhodanese-like_dom"/>
</dbReference>
<evidence type="ECO:0000259" key="2">
    <source>
        <dbReference type="PROSITE" id="PS50206"/>
    </source>
</evidence>
<feature type="chain" id="PRO_5009478283" evidence="1">
    <location>
        <begin position="23"/>
        <end position="309"/>
    </location>
</feature>
<reference evidence="3 4" key="1">
    <citation type="submission" date="2015-09" db="EMBL/GenBank/DDBJ databases">
        <title>Genome sequence of Acetobacterium wieringae DSM 1911.</title>
        <authorList>
            <person name="Poehlein A."/>
            <person name="Bengelsdorf F.R."/>
            <person name="Schiel-Bengelsdorf B."/>
            <person name="Duerre P."/>
            <person name="Daniel R."/>
        </authorList>
    </citation>
    <scope>NUCLEOTIDE SEQUENCE [LARGE SCALE GENOMIC DNA]</scope>
    <source>
        <strain evidence="3 4">DSM 1911</strain>
    </source>
</reference>
<feature type="domain" description="Rhodanese" evidence="2">
    <location>
        <begin position="213"/>
        <end position="308"/>
    </location>
</feature>